<dbReference type="EMBL" id="CAJHJT010000001">
    <property type="protein sequence ID" value="CAD6993768.1"/>
    <property type="molecule type" value="Genomic_DNA"/>
</dbReference>
<gene>
    <name evidence="1" type="ORF">CCAP1982_LOCUS2567</name>
</gene>
<reference evidence="1" key="1">
    <citation type="submission" date="2020-11" db="EMBL/GenBank/DDBJ databases">
        <authorList>
            <person name="Whitehead M."/>
        </authorList>
    </citation>
    <scope>NUCLEOTIDE SEQUENCE</scope>
    <source>
        <strain evidence="1">EGII</strain>
    </source>
</reference>
<evidence type="ECO:0000313" key="1">
    <source>
        <dbReference type="EMBL" id="CAD6993768.1"/>
    </source>
</evidence>
<dbReference type="Proteomes" id="UP000606786">
    <property type="component" value="Unassembled WGS sequence"/>
</dbReference>
<feature type="non-terminal residue" evidence="1">
    <location>
        <position position="60"/>
    </location>
</feature>
<dbReference type="AlphaFoldDB" id="A0A811U5Y4"/>
<protein>
    <submittedName>
        <fullName evidence="1">(Mediterranean fruit fly) hypothetical protein</fullName>
    </submittedName>
</protein>
<keyword evidence="2" id="KW-1185">Reference proteome</keyword>
<sequence>METATHFYKCKDIIVVVISAQNQRVKADQKLFSSTAKYTSHFHHLHKHINHMEQRQHIKH</sequence>
<comment type="caution">
    <text evidence="1">The sequence shown here is derived from an EMBL/GenBank/DDBJ whole genome shotgun (WGS) entry which is preliminary data.</text>
</comment>
<name>A0A811U5Y4_CERCA</name>
<proteinExistence type="predicted"/>
<evidence type="ECO:0000313" key="2">
    <source>
        <dbReference type="Proteomes" id="UP000606786"/>
    </source>
</evidence>
<organism evidence="1 2">
    <name type="scientific">Ceratitis capitata</name>
    <name type="common">Mediterranean fruit fly</name>
    <name type="synonym">Tephritis capitata</name>
    <dbReference type="NCBI Taxonomy" id="7213"/>
    <lineage>
        <taxon>Eukaryota</taxon>
        <taxon>Metazoa</taxon>
        <taxon>Ecdysozoa</taxon>
        <taxon>Arthropoda</taxon>
        <taxon>Hexapoda</taxon>
        <taxon>Insecta</taxon>
        <taxon>Pterygota</taxon>
        <taxon>Neoptera</taxon>
        <taxon>Endopterygota</taxon>
        <taxon>Diptera</taxon>
        <taxon>Brachycera</taxon>
        <taxon>Muscomorpha</taxon>
        <taxon>Tephritoidea</taxon>
        <taxon>Tephritidae</taxon>
        <taxon>Ceratitis</taxon>
        <taxon>Ceratitis</taxon>
    </lineage>
</organism>
<accession>A0A811U5Y4</accession>